<dbReference type="EC" id="4.1.99.12" evidence="5 6"/>
<evidence type="ECO:0000256" key="3">
    <source>
        <dbReference type="ARBA" id="ARBA00022619"/>
    </source>
</evidence>
<comment type="function">
    <text evidence="1 5 6">Catalyzes the conversion of D-ribulose 5-phosphate to formate and 3,4-dihydroxy-2-butanone 4-phosphate.</text>
</comment>
<keyword evidence="5 6" id="KW-0456">Lyase</keyword>
<dbReference type="PANTHER" id="PTHR21327:SF18">
    <property type="entry name" value="3,4-DIHYDROXY-2-BUTANONE 4-PHOSPHATE SYNTHASE"/>
    <property type="match status" value="1"/>
</dbReference>
<reference evidence="8" key="1">
    <citation type="journal article" date="2019" name="Int. J. Syst. Evol. Microbiol.">
        <title>The Global Catalogue of Microorganisms (GCM) 10K type strain sequencing project: providing services to taxonomists for standard genome sequencing and annotation.</title>
        <authorList>
            <consortium name="The Broad Institute Genomics Platform"/>
            <consortium name="The Broad Institute Genome Sequencing Center for Infectious Disease"/>
            <person name="Wu L."/>
            <person name="Ma J."/>
        </authorList>
    </citation>
    <scope>NUCLEOTIDE SEQUENCE [LARGE SCALE GENOMIC DNA]</scope>
    <source>
        <strain evidence="8">KCTC 33522</strain>
    </source>
</reference>
<dbReference type="HAMAP" id="MF_00180">
    <property type="entry name" value="RibB"/>
    <property type="match status" value="1"/>
</dbReference>
<comment type="similarity">
    <text evidence="5 6">Belongs to the DHBP synthase family.</text>
</comment>
<dbReference type="PANTHER" id="PTHR21327">
    <property type="entry name" value="GTP CYCLOHYDROLASE II-RELATED"/>
    <property type="match status" value="1"/>
</dbReference>
<dbReference type="SUPFAM" id="SSF55821">
    <property type="entry name" value="YrdC/RibB"/>
    <property type="match status" value="1"/>
</dbReference>
<accession>A0ABW5Y4H7</accession>
<comment type="catalytic activity">
    <reaction evidence="5 6">
        <text>D-ribulose 5-phosphate = (2S)-2-hydroxy-3-oxobutyl phosphate + formate + H(+)</text>
        <dbReference type="Rhea" id="RHEA:18457"/>
        <dbReference type="ChEBI" id="CHEBI:15378"/>
        <dbReference type="ChEBI" id="CHEBI:15740"/>
        <dbReference type="ChEBI" id="CHEBI:58121"/>
        <dbReference type="ChEBI" id="CHEBI:58830"/>
        <dbReference type="EC" id="4.1.99.12"/>
    </reaction>
</comment>
<keyword evidence="5 6" id="KW-0460">Magnesium</keyword>
<keyword evidence="4 5" id="KW-0479">Metal-binding</keyword>
<keyword evidence="8" id="KW-1185">Reference proteome</keyword>
<dbReference type="Gene3D" id="3.90.870.10">
    <property type="entry name" value="DHBP synthase"/>
    <property type="match status" value="1"/>
</dbReference>
<comment type="caution">
    <text evidence="7">The sequence shown here is derived from an EMBL/GenBank/DDBJ whole genome shotgun (WGS) entry which is preliminary data.</text>
</comment>
<dbReference type="EMBL" id="JBHUOR010000136">
    <property type="protein sequence ID" value="MFD2870219.1"/>
    <property type="molecule type" value="Genomic_DNA"/>
</dbReference>
<feature type="binding site" evidence="5">
    <location>
        <position position="27"/>
    </location>
    <ligand>
        <name>Mg(2+)</name>
        <dbReference type="ChEBI" id="CHEBI:18420"/>
        <label>1</label>
    </ligand>
</feature>
<feature type="site" description="Essential for catalytic activity" evidence="5">
    <location>
        <position position="161"/>
    </location>
</feature>
<keyword evidence="5 6" id="KW-0464">Manganese</keyword>
<feature type="binding site" evidence="5">
    <location>
        <position position="140"/>
    </location>
    <ligand>
        <name>Mg(2+)</name>
        <dbReference type="ChEBI" id="CHEBI:18420"/>
        <label>2</label>
    </ligand>
</feature>
<dbReference type="GO" id="GO:0008686">
    <property type="term" value="F:3,4-dihydroxy-2-butanone-4-phosphate synthase activity"/>
    <property type="evidence" value="ECO:0007669"/>
    <property type="project" value="UniProtKB-EC"/>
</dbReference>
<comment type="pathway">
    <text evidence="2 5 6">Cofactor biosynthesis; riboflavin biosynthesis; 2-hydroxy-3-oxobutyl phosphate from D-ribulose 5-phosphate: step 1/1.</text>
</comment>
<evidence type="ECO:0000313" key="8">
    <source>
        <dbReference type="Proteomes" id="UP001597568"/>
    </source>
</evidence>
<organism evidence="7 8">
    <name type="scientific">Kurthia populi</name>
    <dbReference type="NCBI Taxonomy" id="1562132"/>
    <lineage>
        <taxon>Bacteria</taxon>
        <taxon>Bacillati</taxon>
        <taxon>Bacillota</taxon>
        <taxon>Bacilli</taxon>
        <taxon>Bacillales</taxon>
        <taxon>Caryophanaceae</taxon>
        <taxon>Kurthia</taxon>
    </lineage>
</organism>
<dbReference type="NCBIfam" id="TIGR00506">
    <property type="entry name" value="ribB"/>
    <property type="match status" value="1"/>
</dbReference>
<dbReference type="InterPro" id="IPR017945">
    <property type="entry name" value="DHBP_synth_RibB-like_a/b_dom"/>
</dbReference>
<dbReference type="Proteomes" id="UP001597568">
    <property type="component" value="Unassembled WGS sequence"/>
</dbReference>
<comment type="subunit">
    <text evidence="5 6">Homodimer.</text>
</comment>
<feature type="binding site" evidence="5">
    <location>
        <position position="31"/>
    </location>
    <ligand>
        <name>D-ribulose 5-phosphate</name>
        <dbReference type="ChEBI" id="CHEBI:58121"/>
    </ligand>
</feature>
<evidence type="ECO:0000256" key="6">
    <source>
        <dbReference type="RuleBase" id="RU003843"/>
    </source>
</evidence>
<evidence type="ECO:0000256" key="4">
    <source>
        <dbReference type="ARBA" id="ARBA00022723"/>
    </source>
</evidence>
<feature type="binding site" evidence="5">
    <location>
        <begin position="137"/>
        <end position="141"/>
    </location>
    <ligand>
        <name>D-ribulose 5-phosphate</name>
        <dbReference type="ChEBI" id="CHEBI:58121"/>
    </ligand>
</feature>
<evidence type="ECO:0000256" key="5">
    <source>
        <dbReference type="HAMAP-Rule" id="MF_00180"/>
    </source>
</evidence>
<feature type="site" description="Essential for catalytic activity" evidence="5">
    <location>
        <position position="123"/>
    </location>
</feature>
<gene>
    <name evidence="5 7" type="primary">ribB</name>
    <name evidence="7" type="ORF">ACFSY7_17135</name>
</gene>
<proteinExistence type="inferred from homology"/>
<sequence length="206" mass="22716">MLHTIDEALEQLLKGNMIIVVDDEDRENEGDFVALADYVTPDTINAMATYGKGLICTPISTSIAQKLKLTPMVTNNTDNHGTAFTVSIDYKETETGISAFERALTIEKMISSDEPTDFRRPGHIFPLIAKDGGVLERRGHTEAAVELAKLAGVKEAGIICEIMSADGHMARLPELERISRMMNCPLISIEQLVEYVKQQKELVTHG</sequence>
<feature type="binding site" evidence="5">
    <location>
        <begin position="26"/>
        <end position="27"/>
    </location>
    <ligand>
        <name>D-ribulose 5-phosphate</name>
        <dbReference type="ChEBI" id="CHEBI:58121"/>
    </ligand>
</feature>
<evidence type="ECO:0000256" key="1">
    <source>
        <dbReference type="ARBA" id="ARBA00002284"/>
    </source>
</evidence>
<dbReference type="InterPro" id="IPR000422">
    <property type="entry name" value="DHBP_synthase_RibB"/>
</dbReference>
<evidence type="ECO:0000256" key="2">
    <source>
        <dbReference type="ARBA" id="ARBA00004904"/>
    </source>
</evidence>
<evidence type="ECO:0000313" key="7">
    <source>
        <dbReference type="EMBL" id="MFD2870219.1"/>
    </source>
</evidence>
<comment type="cofactor">
    <cofactor evidence="5 6">
        <name>Mg(2+)</name>
        <dbReference type="ChEBI" id="CHEBI:18420"/>
    </cofactor>
    <cofactor evidence="5 6">
        <name>Mn(2+)</name>
        <dbReference type="ChEBI" id="CHEBI:29035"/>
    </cofactor>
    <text evidence="5 6">Binds 2 divalent metal cations per subunit. Magnesium or manganese.</text>
</comment>
<feature type="binding site" evidence="5">
    <location>
        <position position="27"/>
    </location>
    <ligand>
        <name>Mg(2+)</name>
        <dbReference type="ChEBI" id="CHEBI:18420"/>
        <label>2</label>
    </ligand>
</feature>
<keyword evidence="3 5" id="KW-0686">Riboflavin biosynthesis</keyword>
<name>A0ABW5Y4H7_9BACL</name>
<dbReference type="Pfam" id="PF00926">
    <property type="entry name" value="DHBP_synthase"/>
    <property type="match status" value="1"/>
</dbReference>
<dbReference type="RefSeq" id="WP_126991699.1">
    <property type="nucleotide sequence ID" value="NZ_JBHUOR010000136.1"/>
</dbReference>
<protein>
    <recommendedName>
        <fullName evidence="5 6">3,4-dihydroxy-2-butanone 4-phosphate synthase</fullName>
        <shortName evidence="5 6">DHBP synthase</shortName>
        <ecNumber evidence="5 6">4.1.99.12</ecNumber>
    </recommendedName>
</protein>